<sequence>MAGLFDKQADLYLDGRPTYPAQWYSMLADHTLHHSLAWDVGTGNGQAALGVAEHYEQVIGTDVSEAQLKRSMTHPRVRYFHTPLSMSDDEIISLIGGEDSVDLVTVAQAVHWFDLPKFYSLVERLLRKPGGLLAVWCYNDAAVSPAFDSAFKRFHDSTLPFWHPNAFLSIEGYKRLPFPFESIGLGSEGKPLELDIPKEMSFEGLLKMISSWSAVVTAKDQGVDLLSPTVVKELETVWGGSELVRSVICKAFMLAGKAAMSLAARPRYPGKWFSRLAALTPHRYLAWDIGTGTTIGCRALKPVTQVKNSKSMLCHMPKFSVFTPHYQMSDDQLADIIGGGNSVDLVTVAAALQWFDLGRFYPIVKRNISEKPGLYSIDCYKKLPFPFEGAVTGIRQAKVDVTSFSPVNTAKRQIVDLLSEEVVKELEGAWDDITSEFTRFSMADHLFNKQAAIYSEARPRYPSEWFSMLAALTPQHSVAWDVGTGNGQAAIVQYVHTPLAMSDDELVSLIGGEDSVDLITSATAVQWFDLDRFYPIVKRVLRKPGGIIAVWCYGSMEFSPEIDGILGRFFELGIPFQSQSFKIALQCYKTLPFPFESVGVGCEGQPLELDMRKEMSFQGLLKFLRSLPVVHIAKEQGVDLLPEELLKEFERAWGEPEMVRTAIYKTYMLAGKRFELHCTSINACLTFKNNQQRLYLYLANFTVVLESSYDLFF</sequence>
<dbReference type="Gene3D" id="3.40.50.150">
    <property type="entry name" value="Vaccinia Virus protein VP39"/>
    <property type="match status" value="4"/>
</dbReference>
<dbReference type="Proteomes" id="UP001164929">
    <property type="component" value="Chromosome 7"/>
</dbReference>
<reference evidence="2" key="1">
    <citation type="journal article" date="2023" name="Mol. Ecol. Resour.">
        <title>Chromosome-level genome assembly of a triploid poplar Populus alba 'Berolinensis'.</title>
        <authorList>
            <person name="Chen S."/>
            <person name="Yu Y."/>
            <person name="Wang X."/>
            <person name="Wang S."/>
            <person name="Zhang T."/>
            <person name="Zhou Y."/>
            <person name="He R."/>
            <person name="Meng N."/>
            <person name="Wang Y."/>
            <person name="Liu W."/>
            <person name="Liu Z."/>
            <person name="Liu J."/>
            <person name="Guo Q."/>
            <person name="Huang H."/>
            <person name="Sederoff R.R."/>
            <person name="Wang G."/>
            <person name="Qu G."/>
            <person name="Chen S."/>
        </authorList>
    </citation>
    <scope>NUCLEOTIDE SEQUENCE</scope>
    <source>
        <strain evidence="2">SC-2020</strain>
    </source>
</reference>
<evidence type="ECO:0000313" key="3">
    <source>
        <dbReference type="Proteomes" id="UP001164929"/>
    </source>
</evidence>
<dbReference type="GO" id="GO:0008757">
    <property type="term" value="F:S-adenosylmethionine-dependent methyltransferase activity"/>
    <property type="evidence" value="ECO:0007669"/>
    <property type="project" value="InterPro"/>
</dbReference>
<dbReference type="PANTHER" id="PTHR44575:SF2">
    <property type="entry name" value="OS01G0589200 PROTEIN"/>
    <property type="match status" value="1"/>
</dbReference>
<dbReference type="AlphaFoldDB" id="A0AAD6QIL3"/>
<organism evidence="2 3">
    <name type="scientific">Populus alba x Populus x berolinensis</name>
    <dbReference type="NCBI Taxonomy" id="444605"/>
    <lineage>
        <taxon>Eukaryota</taxon>
        <taxon>Viridiplantae</taxon>
        <taxon>Streptophyta</taxon>
        <taxon>Embryophyta</taxon>
        <taxon>Tracheophyta</taxon>
        <taxon>Spermatophyta</taxon>
        <taxon>Magnoliopsida</taxon>
        <taxon>eudicotyledons</taxon>
        <taxon>Gunneridae</taxon>
        <taxon>Pentapetalae</taxon>
        <taxon>rosids</taxon>
        <taxon>fabids</taxon>
        <taxon>Malpighiales</taxon>
        <taxon>Salicaceae</taxon>
        <taxon>Saliceae</taxon>
        <taxon>Populus</taxon>
    </lineage>
</organism>
<evidence type="ECO:0000259" key="1">
    <source>
        <dbReference type="Pfam" id="PF08241"/>
    </source>
</evidence>
<dbReference type="Pfam" id="PF08241">
    <property type="entry name" value="Methyltransf_11"/>
    <property type="match status" value="1"/>
</dbReference>
<dbReference type="PANTHER" id="PTHR44575">
    <property type="entry name" value="OS01G0589200 PROTEIN"/>
    <property type="match status" value="1"/>
</dbReference>
<dbReference type="EMBL" id="JAQIZT010000007">
    <property type="protein sequence ID" value="KAJ6991062.1"/>
    <property type="molecule type" value="Genomic_DNA"/>
</dbReference>
<dbReference type="InterPro" id="IPR029063">
    <property type="entry name" value="SAM-dependent_MTases_sf"/>
</dbReference>
<protein>
    <recommendedName>
        <fullName evidence="1">Methyltransferase type 11 domain-containing protein</fullName>
    </recommendedName>
</protein>
<dbReference type="InterPro" id="IPR013216">
    <property type="entry name" value="Methyltransf_11"/>
</dbReference>
<comment type="caution">
    <text evidence="2">The sequence shown here is derived from an EMBL/GenBank/DDBJ whole genome shotgun (WGS) entry which is preliminary data.</text>
</comment>
<dbReference type="SUPFAM" id="SSF53335">
    <property type="entry name" value="S-adenosyl-L-methionine-dependent methyltransferases"/>
    <property type="match status" value="2"/>
</dbReference>
<proteinExistence type="predicted"/>
<dbReference type="CDD" id="cd02440">
    <property type="entry name" value="AdoMet_MTases"/>
    <property type="match status" value="1"/>
</dbReference>
<accession>A0AAD6QIL3</accession>
<evidence type="ECO:0000313" key="2">
    <source>
        <dbReference type="EMBL" id="KAJ6991062.1"/>
    </source>
</evidence>
<keyword evidence="3" id="KW-1185">Reference proteome</keyword>
<name>A0AAD6QIL3_9ROSI</name>
<gene>
    <name evidence="2" type="ORF">NC653_019317</name>
</gene>
<feature type="domain" description="Methyltransferase type 11" evidence="1">
    <location>
        <begin position="39"/>
        <end position="134"/>
    </location>
</feature>